<reference evidence="2 3" key="1">
    <citation type="submission" date="2018-06" db="EMBL/GenBank/DDBJ databases">
        <authorList>
            <consortium name="Pathogen Informatics"/>
            <person name="Doyle S."/>
        </authorList>
    </citation>
    <scope>NUCLEOTIDE SEQUENCE [LARGE SCALE GENOMIC DNA]</scope>
    <source>
        <strain evidence="2 3">NCTC7915</strain>
    </source>
</reference>
<feature type="transmembrane region" description="Helical" evidence="1">
    <location>
        <begin position="245"/>
        <end position="266"/>
    </location>
</feature>
<keyword evidence="1" id="KW-0472">Membrane</keyword>
<feature type="transmembrane region" description="Helical" evidence="1">
    <location>
        <begin position="113"/>
        <end position="144"/>
    </location>
</feature>
<feature type="transmembrane region" description="Helical" evidence="1">
    <location>
        <begin position="24"/>
        <end position="45"/>
    </location>
</feature>
<feature type="transmembrane region" description="Helical" evidence="1">
    <location>
        <begin position="194"/>
        <end position="224"/>
    </location>
</feature>
<sequence>MTSVATNTEAAPKSRWRLDRTPNFVGAIVGVYVIARLISAIMLIVTGHHQVDVVWFENETGYLRMTVLWDAFWYRQIVEDGYPSVIPRDPWTGKPWQNAWAFYPMFPMLTRGIMAITGGSFALVGSTLSLVVGGAASVVIGFFLRSKVGPLVALAGVTVWSTCITSVTLQVAYTESLGTLVLTLGLMALDRRKWVWAGTVAVVSGLTRVVTLPLGLVALICVIARWRERNTPGKEISRGEYVAMLWSLVGCGLSGWLWPAIVWMGTGEITGYTDTMTAWRAYDDIYPIVPWWDWVSRTITDFAPLTAIIMVGIFVAAWSIGLGPWGRGMGLALRSWCFAYPLYLWGVMDPTTSIFRYAVMMFAWVIPMLGAGWGKPGEDPLESHTDTVTWWKWTFKRPRLTKRRLLTLTAVWVVFGLLSQAWWIWDIWQFTPPADNPP</sequence>
<gene>
    <name evidence="2" type="ORF">NCTC7915_01347</name>
</gene>
<feature type="transmembrane region" description="Helical" evidence="1">
    <location>
        <begin position="331"/>
        <end position="348"/>
    </location>
</feature>
<evidence type="ECO:0000313" key="2">
    <source>
        <dbReference type="EMBL" id="STD10303.1"/>
    </source>
</evidence>
<feature type="transmembrane region" description="Helical" evidence="1">
    <location>
        <begin position="302"/>
        <end position="324"/>
    </location>
</feature>
<dbReference type="EMBL" id="UFYA01000001">
    <property type="protein sequence ID" value="STD10303.1"/>
    <property type="molecule type" value="Genomic_DNA"/>
</dbReference>
<accession>A0AA46H0P3</accession>
<dbReference type="Proteomes" id="UP000254118">
    <property type="component" value="Unassembled WGS sequence"/>
</dbReference>
<organism evidence="2 3">
    <name type="scientific">Dermatophilus congolensis</name>
    <dbReference type="NCBI Taxonomy" id="1863"/>
    <lineage>
        <taxon>Bacteria</taxon>
        <taxon>Bacillati</taxon>
        <taxon>Actinomycetota</taxon>
        <taxon>Actinomycetes</taxon>
        <taxon>Micrococcales</taxon>
        <taxon>Dermatophilaceae</taxon>
        <taxon>Dermatophilus</taxon>
    </lineage>
</organism>
<comment type="caution">
    <text evidence="2">The sequence shown here is derived from an EMBL/GenBank/DDBJ whole genome shotgun (WGS) entry which is preliminary data.</text>
</comment>
<evidence type="ECO:0000313" key="3">
    <source>
        <dbReference type="Proteomes" id="UP000254118"/>
    </source>
</evidence>
<name>A0AA46H0P3_9MICO</name>
<keyword evidence="1" id="KW-1133">Transmembrane helix</keyword>
<dbReference type="RefSeq" id="WP_115030785.1">
    <property type="nucleotide sequence ID" value="NZ_UFYA01000001.1"/>
</dbReference>
<dbReference type="AlphaFoldDB" id="A0AA46H0P3"/>
<feature type="transmembrane region" description="Helical" evidence="1">
    <location>
        <begin position="151"/>
        <end position="174"/>
    </location>
</feature>
<feature type="transmembrane region" description="Helical" evidence="1">
    <location>
        <begin position="405"/>
        <end position="425"/>
    </location>
</feature>
<protein>
    <submittedName>
        <fullName evidence="2">Predicted integral membrane protein</fullName>
    </submittedName>
</protein>
<keyword evidence="1" id="KW-0812">Transmembrane</keyword>
<feature type="transmembrane region" description="Helical" evidence="1">
    <location>
        <begin position="354"/>
        <end position="374"/>
    </location>
</feature>
<evidence type="ECO:0000256" key="1">
    <source>
        <dbReference type="SAM" id="Phobius"/>
    </source>
</evidence>
<proteinExistence type="predicted"/>